<dbReference type="Proteomes" id="UP000887574">
    <property type="component" value="Unplaced"/>
</dbReference>
<name>A0A915DIF1_9BILA</name>
<dbReference type="WBParaSite" id="jg20366">
    <property type="protein sequence ID" value="jg20366"/>
    <property type="gene ID" value="jg20366"/>
</dbReference>
<keyword evidence="1" id="KW-1185">Reference proteome</keyword>
<proteinExistence type="predicted"/>
<dbReference type="AlphaFoldDB" id="A0A915DIF1"/>
<evidence type="ECO:0000313" key="2">
    <source>
        <dbReference type="WBParaSite" id="jg20366"/>
    </source>
</evidence>
<reference evidence="2" key="1">
    <citation type="submission" date="2022-11" db="UniProtKB">
        <authorList>
            <consortium name="WormBaseParasite"/>
        </authorList>
    </citation>
    <scope>IDENTIFICATION</scope>
</reference>
<sequence length="109" mass="12697">MSELEAFAFQLLEENPISVKSWLFWPVSKLVFCPHSLRPAQVAYNSMLFEELSLSGRLQCLTRIFCNRSREERHRRIPSIGGYSYTIHQGEHPHILSMMNAFFIFGSQC</sequence>
<organism evidence="1 2">
    <name type="scientific">Ditylenchus dipsaci</name>
    <dbReference type="NCBI Taxonomy" id="166011"/>
    <lineage>
        <taxon>Eukaryota</taxon>
        <taxon>Metazoa</taxon>
        <taxon>Ecdysozoa</taxon>
        <taxon>Nematoda</taxon>
        <taxon>Chromadorea</taxon>
        <taxon>Rhabditida</taxon>
        <taxon>Tylenchina</taxon>
        <taxon>Tylenchomorpha</taxon>
        <taxon>Sphaerularioidea</taxon>
        <taxon>Anguinidae</taxon>
        <taxon>Anguininae</taxon>
        <taxon>Ditylenchus</taxon>
    </lineage>
</organism>
<evidence type="ECO:0000313" key="1">
    <source>
        <dbReference type="Proteomes" id="UP000887574"/>
    </source>
</evidence>
<protein>
    <submittedName>
        <fullName evidence="2">Uncharacterized protein</fullName>
    </submittedName>
</protein>
<accession>A0A915DIF1</accession>